<evidence type="ECO:0000313" key="4">
    <source>
        <dbReference type="Proteomes" id="UP000286848"/>
    </source>
</evidence>
<dbReference type="InterPro" id="IPR024978">
    <property type="entry name" value="Homeodomain_phBC6A51-type"/>
</dbReference>
<feature type="region of interest" description="Disordered" evidence="1">
    <location>
        <begin position="135"/>
        <end position="161"/>
    </location>
</feature>
<accession>A0A401ISY7</accession>
<evidence type="ECO:0000313" key="3">
    <source>
        <dbReference type="EMBL" id="GBG94636.1"/>
    </source>
</evidence>
<reference evidence="3 4" key="1">
    <citation type="journal article" date="2019" name="Int. J. Syst. Evol. Microbiol.">
        <title>Lactobacillus salitolerans sp. nov., a novel lactic acid bacterium isolated from spent mushroom substrates.</title>
        <authorList>
            <person name="Tohno M."/>
            <person name="Tanizawa Y."/>
            <person name="Kojima Y."/>
            <person name="Sakamoto M."/>
            <person name="Nakamura Y."/>
            <person name="Ohkuma M."/>
            <person name="Kobayashi H."/>
        </authorList>
    </citation>
    <scope>NUCLEOTIDE SEQUENCE [LARGE SCALE GENOMIC DNA]</scope>
    <source>
        <strain evidence="3 4">YK43</strain>
    </source>
</reference>
<sequence length="161" mass="17967">MVDVSHKTLRDGAFAELDANRKRAVVLLFEDEKTDEQIAKEVNRSRTTLAKWKKDKKFQEAEREYRSLAIDSYVPDAIKEIHRLSTKAKSEMVRLQSSTTILNMAGYSANGDSPEKTKQEVRKLKADADLAELKVKQESSTGGDGLTVNIIKHGGVDDADS</sequence>
<keyword evidence="4" id="KW-1185">Reference proteome</keyword>
<gene>
    <name evidence="3" type="ORF">LFYK43_10950</name>
</gene>
<organism evidence="3 4">
    <name type="scientific">Ligilactobacillus salitolerans</name>
    <dbReference type="NCBI Taxonomy" id="1808352"/>
    <lineage>
        <taxon>Bacteria</taxon>
        <taxon>Bacillati</taxon>
        <taxon>Bacillota</taxon>
        <taxon>Bacilli</taxon>
        <taxon>Lactobacillales</taxon>
        <taxon>Lactobacillaceae</taxon>
        <taxon>Ligilactobacillus</taxon>
    </lineage>
</organism>
<evidence type="ECO:0000259" key="2">
    <source>
        <dbReference type="Pfam" id="PF13022"/>
    </source>
</evidence>
<comment type="caution">
    <text evidence="3">The sequence shown here is derived from an EMBL/GenBank/DDBJ whole genome shotgun (WGS) entry which is preliminary data.</text>
</comment>
<dbReference type="Pfam" id="PF13022">
    <property type="entry name" value="HTH_Tnp_1_2"/>
    <property type="match status" value="1"/>
</dbReference>
<name>A0A401ISY7_9LACO</name>
<feature type="domain" description="Homeodomain phBC6A51-type" evidence="2">
    <location>
        <begin position="16"/>
        <end position="88"/>
    </location>
</feature>
<dbReference type="AlphaFoldDB" id="A0A401ISY7"/>
<evidence type="ECO:0000256" key="1">
    <source>
        <dbReference type="SAM" id="MobiDB-lite"/>
    </source>
</evidence>
<protein>
    <recommendedName>
        <fullName evidence="2">Homeodomain phBC6A51-type domain-containing protein</fullName>
    </recommendedName>
</protein>
<dbReference type="Proteomes" id="UP000286848">
    <property type="component" value="Unassembled WGS sequence"/>
</dbReference>
<dbReference type="EMBL" id="BFFP01000015">
    <property type="protein sequence ID" value="GBG94636.1"/>
    <property type="molecule type" value="Genomic_DNA"/>
</dbReference>
<dbReference type="Gene3D" id="1.10.10.60">
    <property type="entry name" value="Homeodomain-like"/>
    <property type="match status" value="1"/>
</dbReference>
<proteinExistence type="predicted"/>